<dbReference type="Gene3D" id="1.10.443.10">
    <property type="entry name" value="Intergrase catalytic core"/>
    <property type="match status" value="1"/>
</dbReference>
<dbReference type="AlphaFoldDB" id="A0A6V8NWJ8"/>
<organism evidence="3 4">
    <name type="scientific">Candidatus Hakubella thermalkaliphila</name>
    <dbReference type="NCBI Taxonomy" id="2754717"/>
    <lineage>
        <taxon>Bacteria</taxon>
        <taxon>Bacillati</taxon>
        <taxon>Actinomycetota</taxon>
        <taxon>Actinomycetota incertae sedis</taxon>
        <taxon>Candidatus Hakubellales</taxon>
        <taxon>Candidatus Hakubellaceae</taxon>
        <taxon>Candidatus Hakubella</taxon>
    </lineage>
</organism>
<dbReference type="InterPro" id="IPR050090">
    <property type="entry name" value="Tyrosine_recombinase_XerCD"/>
</dbReference>
<proteinExistence type="predicted"/>
<accession>A0A6V8NWJ8</accession>
<dbReference type="EMBL" id="BLRW01000553">
    <property type="protein sequence ID" value="GFP24423.1"/>
    <property type="molecule type" value="Genomic_DNA"/>
</dbReference>
<evidence type="ECO:0000256" key="1">
    <source>
        <dbReference type="ARBA" id="ARBA00023172"/>
    </source>
</evidence>
<evidence type="ECO:0000259" key="2">
    <source>
        <dbReference type="PROSITE" id="PS51898"/>
    </source>
</evidence>
<dbReference type="PANTHER" id="PTHR30349">
    <property type="entry name" value="PHAGE INTEGRASE-RELATED"/>
    <property type="match status" value="1"/>
</dbReference>
<name>A0A6V8NWJ8_9ACTN</name>
<feature type="domain" description="Tyr recombinase" evidence="2">
    <location>
        <begin position="1"/>
        <end position="96"/>
    </location>
</feature>
<dbReference type="PROSITE" id="PS51898">
    <property type="entry name" value="TYR_RECOMBINASE"/>
    <property type="match status" value="1"/>
</dbReference>
<dbReference type="Proteomes" id="UP000585609">
    <property type="component" value="Unassembled WGS sequence"/>
</dbReference>
<protein>
    <submittedName>
        <fullName evidence="3">Integrase</fullName>
    </submittedName>
</protein>
<evidence type="ECO:0000313" key="3">
    <source>
        <dbReference type="EMBL" id="GFP24423.1"/>
    </source>
</evidence>
<feature type="non-terminal residue" evidence="3">
    <location>
        <position position="1"/>
    </location>
</feature>
<dbReference type="InterPro" id="IPR011010">
    <property type="entry name" value="DNA_brk_join_enz"/>
</dbReference>
<dbReference type="GO" id="GO:0006310">
    <property type="term" value="P:DNA recombination"/>
    <property type="evidence" value="ECO:0007669"/>
    <property type="project" value="UniProtKB-KW"/>
</dbReference>
<dbReference type="Pfam" id="PF00589">
    <property type="entry name" value="Phage_integrase"/>
    <property type="match status" value="1"/>
</dbReference>
<gene>
    <name evidence="3" type="ORF">HKBW3S09_01890</name>
</gene>
<dbReference type="InterPro" id="IPR013762">
    <property type="entry name" value="Integrase-like_cat_sf"/>
</dbReference>
<dbReference type="InterPro" id="IPR002104">
    <property type="entry name" value="Integrase_catalytic"/>
</dbReference>
<keyword evidence="1" id="KW-0233">DNA recombination</keyword>
<dbReference type="PANTHER" id="PTHR30349:SF64">
    <property type="entry name" value="PROPHAGE INTEGRASE INTD-RELATED"/>
    <property type="match status" value="1"/>
</dbReference>
<reference evidence="3 4" key="1">
    <citation type="journal article" date="2020" name="Front. Microbiol.">
        <title>Single-cell genomics of novel Actinobacteria with the Wood-Ljungdahl pathway discovered in a serpentinizing system.</title>
        <authorList>
            <person name="Merino N."/>
            <person name="Kawai M."/>
            <person name="Boyd E.S."/>
            <person name="Colman D.R."/>
            <person name="McGlynn S.E."/>
            <person name="Nealson K.H."/>
            <person name="Kurokawa K."/>
            <person name="Hongoh Y."/>
        </authorList>
    </citation>
    <scope>NUCLEOTIDE SEQUENCE [LARGE SCALE GENOMIC DNA]</scope>
    <source>
        <strain evidence="3 4">S09_30</strain>
    </source>
</reference>
<comment type="caution">
    <text evidence="3">The sequence shown here is derived from an EMBL/GenBank/DDBJ whole genome shotgun (WGS) entry which is preliminary data.</text>
</comment>
<evidence type="ECO:0000313" key="4">
    <source>
        <dbReference type="Proteomes" id="UP000585609"/>
    </source>
</evidence>
<dbReference type="GO" id="GO:0015074">
    <property type="term" value="P:DNA integration"/>
    <property type="evidence" value="ECO:0007669"/>
    <property type="project" value="InterPro"/>
</dbReference>
<dbReference type="SUPFAM" id="SSF56349">
    <property type="entry name" value="DNA breaking-rejoining enzymes"/>
    <property type="match status" value="1"/>
</dbReference>
<dbReference type="GO" id="GO:0003677">
    <property type="term" value="F:DNA binding"/>
    <property type="evidence" value="ECO:0007669"/>
    <property type="project" value="InterPro"/>
</dbReference>
<sequence>AATLEFNELSLIFPNQAGQPMDRSNLQVRIFEPALKKGGLRKIRWHDLRHSYASMLINDGANIKYVQKQLGHASCQVTLDTYSHLIREAGWEAIGKLDGLLSTQGDMVRIAESKVGHEVSMM</sequence>